<reference evidence="3 4" key="1">
    <citation type="submission" date="2022-03" db="EMBL/GenBank/DDBJ databases">
        <title>Novel taxa within the pig intestine.</title>
        <authorList>
            <person name="Wylensek D."/>
            <person name="Bishof K."/>
            <person name="Afrizal A."/>
            <person name="Clavel T."/>
        </authorList>
    </citation>
    <scope>NUCLEOTIDE SEQUENCE [LARGE SCALE GENOMIC DNA]</scope>
    <source>
        <strain evidence="3 4">CLA-KB-P133</strain>
    </source>
</reference>
<dbReference type="Pfam" id="PF25583">
    <property type="entry name" value="WCX"/>
    <property type="match status" value="1"/>
</dbReference>
<dbReference type="EMBL" id="JALBUR010000001">
    <property type="protein sequence ID" value="MDX8418571.1"/>
    <property type="molecule type" value="Genomic_DNA"/>
</dbReference>
<feature type="domain" description="WYL" evidence="1">
    <location>
        <begin position="141"/>
        <end position="212"/>
    </location>
</feature>
<dbReference type="Proteomes" id="UP001286174">
    <property type="component" value="Unassembled WGS sequence"/>
</dbReference>
<sequence length="328" mass="38071">MQQRDREYIALLLLQFLREESDAGSPISLAQMQSYLSDHGISAERRPVYRTLHAMEKAGYPLVRIHKHNAYTYYLDHRFSLGEAFVLVDAISSSASLTSEDKRTFYEKLKDLLSFRERGMLPMVNHVKDRTENSQVLTTIGLLINAIASCHLVSFRYYDLTAGKHKKMRRNGEAYTMMPVWVYANDGRYYAVFWSDKYQDFSSYRIDKMENAIMLDQIHDPVRFDPQEWMRKTFHAYTGDADTVTAVFDNSMAQQLFDQFGMDIIISHQDKDHFTASIRTAVTPTLTAWLLQFGDKVHVLKPQSLIDQMIDIADGIQKTYNKKQEAEK</sequence>
<evidence type="ECO:0000259" key="1">
    <source>
        <dbReference type="Pfam" id="PF13280"/>
    </source>
</evidence>
<evidence type="ECO:0000313" key="3">
    <source>
        <dbReference type="EMBL" id="MDX8418571.1"/>
    </source>
</evidence>
<dbReference type="PANTHER" id="PTHR34580:SF1">
    <property type="entry name" value="PROTEIN PAFC"/>
    <property type="match status" value="1"/>
</dbReference>
<proteinExistence type="predicted"/>
<dbReference type="PANTHER" id="PTHR34580">
    <property type="match status" value="1"/>
</dbReference>
<gene>
    <name evidence="3" type="ORF">MOZ60_00520</name>
</gene>
<dbReference type="InterPro" id="IPR051534">
    <property type="entry name" value="CBASS_pafABC_assoc_protein"/>
</dbReference>
<name>A0AB35U1X2_9FIRM</name>
<accession>A0AB35U1X2</accession>
<organism evidence="3 4">
    <name type="scientific">Grylomicrobium aquisgranensis</name>
    <dbReference type="NCBI Taxonomy" id="2926318"/>
    <lineage>
        <taxon>Bacteria</taxon>
        <taxon>Bacillati</taxon>
        <taxon>Bacillota</taxon>
        <taxon>Erysipelotrichia</taxon>
        <taxon>Erysipelotrichales</taxon>
        <taxon>Erysipelotrichaceae</taxon>
        <taxon>Grylomicrobium</taxon>
    </lineage>
</organism>
<evidence type="ECO:0000259" key="2">
    <source>
        <dbReference type="Pfam" id="PF25583"/>
    </source>
</evidence>
<dbReference type="InterPro" id="IPR057727">
    <property type="entry name" value="WCX_dom"/>
</dbReference>
<dbReference type="RefSeq" id="WP_370595265.1">
    <property type="nucleotide sequence ID" value="NZ_JALBUR010000001.1"/>
</dbReference>
<feature type="domain" description="WCX" evidence="2">
    <location>
        <begin position="243"/>
        <end position="314"/>
    </location>
</feature>
<evidence type="ECO:0000313" key="4">
    <source>
        <dbReference type="Proteomes" id="UP001286174"/>
    </source>
</evidence>
<dbReference type="Pfam" id="PF13280">
    <property type="entry name" value="WYL"/>
    <property type="match status" value="1"/>
</dbReference>
<protein>
    <submittedName>
        <fullName evidence="3">WYL domain-containing protein</fullName>
    </submittedName>
</protein>
<dbReference type="InterPro" id="IPR026881">
    <property type="entry name" value="WYL_dom"/>
</dbReference>
<comment type="caution">
    <text evidence="3">The sequence shown here is derived from an EMBL/GenBank/DDBJ whole genome shotgun (WGS) entry which is preliminary data.</text>
</comment>
<keyword evidence="4" id="KW-1185">Reference proteome</keyword>
<dbReference type="PROSITE" id="PS52050">
    <property type="entry name" value="WYL"/>
    <property type="match status" value="1"/>
</dbReference>
<dbReference type="AlphaFoldDB" id="A0AB35U1X2"/>